<reference evidence="14 15" key="1">
    <citation type="submission" date="2024-09" db="EMBL/GenBank/DDBJ databases">
        <title>Rethinking Asexuality: The Enigmatic Case of Functional Sexual Genes in Lepraria (Stereocaulaceae).</title>
        <authorList>
            <person name="Doellman M."/>
            <person name="Sun Y."/>
            <person name="Barcenas-Pena A."/>
            <person name="Lumbsch H.T."/>
            <person name="Grewe F."/>
        </authorList>
    </citation>
    <scope>NUCLEOTIDE SEQUENCE [LARGE SCALE GENOMIC DNA]</scope>
    <source>
        <strain evidence="14 15">Grewe 0041</strain>
    </source>
</reference>
<evidence type="ECO:0000256" key="4">
    <source>
        <dbReference type="ARBA" id="ARBA00022448"/>
    </source>
</evidence>
<keyword evidence="6" id="KW-0560">Oxidoreductase</keyword>
<keyword evidence="5" id="KW-0653">Protein transport</keyword>
<proteinExistence type="predicted"/>
<feature type="compositionally biased region" description="Acidic residues" evidence="13">
    <location>
        <begin position="62"/>
        <end position="71"/>
    </location>
</feature>
<evidence type="ECO:0000256" key="2">
    <source>
        <dbReference type="ARBA" id="ARBA00004164"/>
    </source>
</evidence>
<evidence type="ECO:0000256" key="13">
    <source>
        <dbReference type="SAM" id="MobiDB-lite"/>
    </source>
</evidence>
<accession>A0ABR4ARZ7</accession>
<keyword evidence="9" id="KW-1015">Disulfide bond</keyword>
<feature type="compositionally biased region" description="Polar residues" evidence="13">
    <location>
        <begin position="193"/>
        <end position="202"/>
    </location>
</feature>
<feature type="compositionally biased region" description="Low complexity" evidence="13">
    <location>
        <begin position="36"/>
        <end position="56"/>
    </location>
</feature>
<keyword evidence="7" id="KW-0811">Translocation</keyword>
<feature type="compositionally biased region" description="Polar residues" evidence="13">
    <location>
        <begin position="8"/>
        <end position="23"/>
    </location>
</feature>
<keyword evidence="8" id="KW-0496">Mitochondrion</keyword>
<evidence type="ECO:0000256" key="7">
    <source>
        <dbReference type="ARBA" id="ARBA00023010"/>
    </source>
</evidence>
<evidence type="ECO:0000256" key="10">
    <source>
        <dbReference type="ARBA" id="ARBA00023284"/>
    </source>
</evidence>
<keyword evidence="15" id="KW-1185">Reference proteome</keyword>
<evidence type="ECO:0000256" key="12">
    <source>
        <dbReference type="ARBA" id="ARBA00033150"/>
    </source>
</evidence>
<evidence type="ECO:0000313" key="14">
    <source>
        <dbReference type="EMBL" id="KAL2048030.1"/>
    </source>
</evidence>
<organism evidence="14 15">
    <name type="scientific">Lepraria finkii</name>
    <dbReference type="NCBI Taxonomy" id="1340010"/>
    <lineage>
        <taxon>Eukaryota</taxon>
        <taxon>Fungi</taxon>
        <taxon>Dikarya</taxon>
        <taxon>Ascomycota</taxon>
        <taxon>Pezizomycotina</taxon>
        <taxon>Lecanoromycetes</taxon>
        <taxon>OSLEUM clade</taxon>
        <taxon>Lecanoromycetidae</taxon>
        <taxon>Lecanorales</taxon>
        <taxon>Lecanorineae</taxon>
        <taxon>Stereocaulaceae</taxon>
        <taxon>Lepraria</taxon>
    </lineage>
</organism>
<evidence type="ECO:0000256" key="6">
    <source>
        <dbReference type="ARBA" id="ARBA00023002"/>
    </source>
</evidence>
<gene>
    <name evidence="14" type="ORF">ABVK25_011126</name>
</gene>
<comment type="subcellular location">
    <subcellularLocation>
        <location evidence="2">Mitochondrion inner membrane</location>
        <topology evidence="2">Single-pass type II membrane protein</topology>
        <orientation evidence="2">Intermembrane side</orientation>
    </subcellularLocation>
</comment>
<evidence type="ECO:0000256" key="5">
    <source>
        <dbReference type="ARBA" id="ARBA00022927"/>
    </source>
</evidence>
<dbReference type="PROSITE" id="PS51808">
    <property type="entry name" value="CHCH"/>
    <property type="match status" value="1"/>
</dbReference>
<protein>
    <recommendedName>
        <fullName evidence="3">Mitochondrial intermembrane space import and assembly protein 40</fullName>
    </recommendedName>
    <alternativeName>
        <fullName evidence="12">Mitochondrial import inner membrane translocase TIM40</fullName>
    </alternativeName>
</protein>
<dbReference type="InterPro" id="IPR039289">
    <property type="entry name" value="CHCHD4"/>
</dbReference>
<keyword evidence="10" id="KW-0676">Redox-active center</keyword>
<evidence type="ECO:0000256" key="3">
    <source>
        <dbReference type="ARBA" id="ARBA00013714"/>
    </source>
</evidence>
<evidence type="ECO:0000256" key="11">
    <source>
        <dbReference type="ARBA" id="ARBA00024980"/>
    </source>
</evidence>
<evidence type="ECO:0000256" key="8">
    <source>
        <dbReference type="ARBA" id="ARBA00023128"/>
    </source>
</evidence>
<feature type="region of interest" description="Disordered" evidence="13">
    <location>
        <begin position="176"/>
        <end position="241"/>
    </location>
</feature>
<evidence type="ECO:0000256" key="1">
    <source>
        <dbReference type="ARBA" id="ARBA00001973"/>
    </source>
</evidence>
<evidence type="ECO:0000256" key="9">
    <source>
        <dbReference type="ARBA" id="ARBA00023157"/>
    </source>
</evidence>
<comment type="caution">
    <text evidence="14">The sequence shown here is derived from an EMBL/GenBank/DDBJ whole genome shotgun (WGS) entry which is preliminary data.</text>
</comment>
<feature type="region of interest" description="Disordered" evidence="13">
    <location>
        <begin position="1"/>
        <end position="79"/>
    </location>
</feature>
<keyword evidence="4" id="KW-0813">Transport</keyword>
<comment type="cofactor">
    <cofactor evidence="1">
        <name>Cu(2+)</name>
        <dbReference type="ChEBI" id="CHEBI:29036"/>
    </cofactor>
</comment>
<dbReference type="EMBL" id="JBHFEH010000085">
    <property type="protein sequence ID" value="KAL2048030.1"/>
    <property type="molecule type" value="Genomic_DNA"/>
</dbReference>
<dbReference type="PANTHER" id="PTHR21622">
    <property type="entry name" value="COILED-COIL-HELIX-COILED-COIL-HELIX DOMAIN CONTAINING 4"/>
    <property type="match status" value="1"/>
</dbReference>
<feature type="compositionally biased region" description="Basic and acidic residues" evidence="13">
    <location>
        <begin position="203"/>
        <end position="219"/>
    </location>
</feature>
<dbReference type="Proteomes" id="UP001590951">
    <property type="component" value="Unassembled WGS sequence"/>
</dbReference>
<dbReference type="Gene3D" id="1.10.287.2900">
    <property type="match status" value="1"/>
</dbReference>
<name>A0ABR4ARZ7_9LECA</name>
<evidence type="ECO:0000313" key="15">
    <source>
        <dbReference type="Proteomes" id="UP001590951"/>
    </source>
</evidence>
<dbReference type="PANTHER" id="PTHR21622:SF0">
    <property type="entry name" value="COILED-COIL-HELIX-COILED-COIL-HELIX DOMAIN CONTAINING 4"/>
    <property type="match status" value="1"/>
</dbReference>
<comment type="function">
    <text evidence="11">Required for the import and folding of small cysteine-containing proteins (small Tim) in the mitochondrial intermembrane space (IMS). Forms a redox cycle with ERV1 that involves a disulfide relay system. Precursor proteins to be imported into the IMS are translocated in their reduced form into the mitochondria. The oxidized form of MIA40 forms a transient intermolecular disulfide bridge with the reduced precursor protein, resulting in oxidation of the precursor protein that now contains an intramolecular disulfide bond and is able to undergo folding in the IMS.</text>
</comment>
<sequence>MEADEVSSRSTPNPPRRNTSLPTLESIAPSRRQKATPTTSPTPSDTPSSSVNPNTTAFPDPSMEETEEEASQEGAFNEETGEINWDCPCLGGMAHGPCGEQFRAAFSCFMYSKEDPKGMECIPNFKNMQDCFREHPGIYAAELEEDQEGELGGGEGDGDVSVGAVAGAEGEALPVAATNAAGAERPAPANLSLPDSNSVNDTQHVRKATDQMRDEHSETPSESDEMGPKAAFDATDATVAK</sequence>